<feature type="domain" description="Bacterial Ig-like" evidence="3">
    <location>
        <begin position="49"/>
        <end position="117"/>
    </location>
</feature>
<organism evidence="4">
    <name type="scientific">Telmatobacter sp. DSM 110680</name>
    <dbReference type="NCBI Taxonomy" id="3036704"/>
    <lineage>
        <taxon>Bacteria</taxon>
        <taxon>Pseudomonadati</taxon>
        <taxon>Acidobacteriota</taxon>
        <taxon>Terriglobia</taxon>
        <taxon>Terriglobales</taxon>
        <taxon>Acidobacteriaceae</taxon>
        <taxon>Telmatobacter</taxon>
    </lineage>
</organism>
<dbReference type="Pfam" id="PF16640">
    <property type="entry name" value="Big_3_5"/>
    <property type="match status" value="1"/>
</dbReference>
<reference evidence="4" key="1">
    <citation type="submission" date="2023-03" db="EMBL/GenBank/DDBJ databases">
        <title>Edaphobacter sp.</title>
        <authorList>
            <person name="Huber K.J."/>
            <person name="Papendorf J."/>
            <person name="Pilke C."/>
            <person name="Bunk B."/>
            <person name="Sproeer C."/>
            <person name="Pester M."/>
        </authorList>
    </citation>
    <scope>NUCLEOTIDE SEQUENCE</scope>
    <source>
        <strain evidence="4">DSM 110680</strain>
    </source>
</reference>
<proteinExistence type="predicted"/>
<feature type="transmembrane region" description="Helical" evidence="1">
    <location>
        <begin position="226"/>
        <end position="243"/>
    </location>
</feature>
<dbReference type="EMBL" id="CP121196">
    <property type="protein sequence ID" value="XBH20084.1"/>
    <property type="molecule type" value="Genomic_DNA"/>
</dbReference>
<evidence type="ECO:0000256" key="2">
    <source>
        <dbReference type="SAM" id="SignalP"/>
    </source>
</evidence>
<dbReference type="InterPro" id="IPR013783">
    <property type="entry name" value="Ig-like_fold"/>
</dbReference>
<evidence type="ECO:0000259" key="3">
    <source>
        <dbReference type="Pfam" id="PF16640"/>
    </source>
</evidence>
<sequence length="320" mass="32588">MFRRAMRLHLVAVVGVAVAMPCLAAISAITQQATQTSLAVDAHDLNGRTQATLSMTVIGADGQPVAGTIALSDHGTPLAGFALDAQGQAVGNITLAPGDHSLSAVYTGDQTHLGSSSLGTPIRAVTGSTPDFSISISPGTLSLKQGQSGSAIVSVTPINAVSLASPMFVTISCSGLPDQSACTFTPENIEIPVGATAAITSSLVLSTQAPSLAKADPIVKRESRTIAWAVLLPGTLMLGGLAFSARRRRFLSRLVLLGLVAFVSVLGTAACSPLYNYKNHGPPQNLPTPAGTYSVKVAAQSSNGVTATTHTTTFGLTVTQ</sequence>
<feature type="signal peptide" evidence="2">
    <location>
        <begin position="1"/>
        <end position="24"/>
    </location>
</feature>
<feature type="chain" id="PRO_5043907686" evidence="2">
    <location>
        <begin position="25"/>
        <end position="320"/>
    </location>
</feature>
<evidence type="ECO:0000313" key="4">
    <source>
        <dbReference type="EMBL" id="XBH20084.1"/>
    </source>
</evidence>
<accession>A0AAU7DQV5</accession>
<keyword evidence="1" id="KW-0812">Transmembrane</keyword>
<keyword evidence="1" id="KW-1133">Transmembrane helix</keyword>
<dbReference type="InterPro" id="IPR032109">
    <property type="entry name" value="Big_3_5"/>
</dbReference>
<feature type="transmembrane region" description="Helical" evidence="1">
    <location>
        <begin position="255"/>
        <end position="275"/>
    </location>
</feature>
<dbReference type="Gene3D" id="2.60.40.10">
    <property type="entry name" value="Immunoglobulins"/>
    <property type="match status" value="1"/>
</dbReference>
<keyword evidence="1" id="KW-0472">Membrane</keyword>
<evidence type="ECO:0000256" key="1">
    <source>
        <dbReference type="SAM" id="Phobius"/>
    </source>
</evidence>
<dbReference type="AlphaFoldDB" id="A0AAU7DQV5"/>
<gene>
    <name evidence="4" type="ORF">P8935_03540</name>
</gene>
<protein>
    <submittedName>
        <fullName evidence="4">Ig-like domain-containing protein</fullName>
    </submittedName>
</protein>
<name>A0AAU7DQV5_9BACT</name>
<keyword evidence="2" id="KW-0732">Signal</keyword>
<dbReference type="RefSeq" id="WP_348265306.1">
    <property type="nucleotide sequence ID" value="NZ_CP121196.1"/>
</dbReference>